<accession>A0ABR1W3G8</accession>
<dbReference type="InterPro" id="IPR002401">
    <property type="entry name" value="Cyt_P450_E_grp-I"/>
</dbReference>
<dbReference type="Gene3D" id="1.10.630.10">
    <property type="entry name" value="Cytochrome P450"/>
    <property type="match status" value="1"/>
</dbReference>
<proteinExistence type="inferred from homology"/>
<dbReference type="PANTHER" id="PTHR46300:SF2">
    <property type="entry name" value="CYTOCHROME P450 MONOOXYGENASE ALNH-RELATED"/>
    <property type="match status" value="1"/>
</dbReference>
<comment type="similarity">
    <text evidence="1">Belongs to the cytochrome P450 family.</text>
</comment>
<evidence type="ECO:0000256" key="2">
    <source>
        <dbReference type="ARBA" id="ARBA00022723"/>
    </source>
</evidence>
<evidence type="ECO:0000256" key="5">
    <source>
        <dbReference type="ARBA" id="ARBA00023033"/>
    </source>
</evidence>
<dbReference type="EMBL" id="JAQQWM010000002">
    <property type="protein sequence ID" value="KAK8078039.1"/>
    <property type="molecule type" value="Genomic_DNA"/>
</dbReference>
<evidence type="ECO:0000256" key="6">
    <source>
        <dbReference type="SAM" id="Phobius"/>
    </source>
</evidence>
<dbReference type="InterPro" id="IPR036396">
    <property type="entry name" value="Cyt_P450_sf"/>
</dbReference>
<keyword evidence="8" id="KW-1185">Reference proteome</keyword>
<dbReference type="CDD" id="cd11065">
    <property type="entry name" value="CYP64-like"/>
    <property type="match status" value="1"/>
</dbReference>
<dbReference type="PRINTS" id="PR00463">
    <property type="entry name" value="EP450I"/>
</dbReference>
<feature type="transmembrane region" description="Helical" evidence="6">
    <location>
        <begin position="54"/>
        <end position="74"/>
    </location>
</feature>
<keyword evidence="5" id="KW-0503">Monooxygenase</keyword>
<keyword evidence="2" id="KW-0479">Metal-binding</keyword>
<keyword evidence="3" id="KW-0560">Oxidoreductase</keyword>
<sequence>MYQIPQIGWPYRPVGKLVACMQSSAFFSPFKPPKTGASKGATTTMSFASTSTSLFGLVYLPIVLVLGVLSKYFLASRRPRNFPPGPPTAPFIGNITQVPPVKAFLKFQQMQAEYGSIIGLKFGSQNVVILNSYKHVRALFDQRGSLYSSRPNTYIGNIVCPNEIHLLLLPYGGEWRKQRKILQSLLNINVVDRLLPLQSAEATQTMFQLLQDPQGYYDHIRRYTTAVILASVYGQRGERFDSPNVQALYHAQDQFTAILEQGATPPVDAFPFLKMVPEFLAPWKTRARAVREEQKSLYLRLLRETRERLEAGKGGDCFLQTMLREQEKNGMDDEHIAYLAGNLMEAGSDTTASTLLSFLLAMIKYPEEFRKAQIEVDSVCGTSRSPTPDDFDRLPFIKACMYETIRWRPVAAGGVAHMLTRDDTYEGYFLPKGTICFANTWAIHNDETEYERPGEFLPDRFLGNEYGTRVPVDKSTDSHRRTTTKTRVSRLTGCHKMLNMAKIAWAFNLAPGSAVVNDDIGTAYSDGFLIAPEKFPLLITPRSNRHGEIIQNEYNATKPFWQKYED</sequence>
<evidence type="ECO:0000256" key="3">
    <source>
        <dbReference type="ARBA" id="ARBA00023002"/>
    </source>
</evidence>
<evidence type="ECO:0000256" key="4">
    <source>
        <dbReference type="ARBA" id="ARBA00023004"/>
    </source>
</evidence>
<dbReference type="PANTHER" id="PTHR46300">
    <property type="entry name" value="P450, PUTATIVE (EUROFUNG)-RELATED-RELATED"/>
    <property type="match status" value="1"/>
</dbReference>
<dbReference type="InterPro" id="IPR001128">
    <property type="entry name" value="Cyt_P450"/>
</dbReference>
<evidence type="ECO:0000313" key="8">
    <source>
        <dbReference type="Proteomes" id="UP001446871"/>
    </source>
</evidence>
<comment type="caution">
    <text evidence="7">The sequence shown here is derived from an EMBL/GenBank/DDBJ whole genome shotgun (WGS) entry which is preliminary data.</text>
</comment>
<keyword evidence="6" id="KW-0472">Membrane</keyword>
<gene>
    <name evidence="7" type="ORF">PG996_004209</name>
</gene>
<evidence type="ECO:0000313" key="7">
    <source>
        <dbReference type="EMBL" id="KAK8078039.1"/>
    </source>
</evidence>
<keyword evidence="6" id="KW-0812">Transmembrane</keyword>
<evidence type="ECO:0000256" key="1">
    <source>
        <dbReference type="ARBA" id="ARBA00010617"/>
    </source>
</evidence>
<keyword evidence="4" id="KW-0408">Iron</keyword>
<dbReference type="Pfam" id="PF00067">
    <property type="entry name" value="p450"/>
    <property type="match status" value="1"/>
</dbReference>
<keyword evidence="6" id="KW-1133">Transmembrane helix</keyword>
<evidence type="ECO:0008006" key="9">
    <source>
        <dbReference type="Google" id="ProtNLM"/>
    </source>
</evidence>
<organism evidence="7 8">
    <name type="scientific">Apiospora saccharicola</name>
    <dbReference type="NCBI Taxonomy" id="335842"/>
    <lineage>
        <taxon>Eukaryota</taxon>
        <taxon>Fungi</taxon>
        <taxon>Dikarya</taxon>
        <taxon>Ascomycota</taxon>
        <taxon>Pezizomycotina</taxon>
        <taxon>Sordariomycetes</taxon>
        <taxon>Xylariomycetidae</taxon>
        <taxon>Amphisphaeriales</taxon>
        <taxon>Apiosporaceae</taxon>
        <taxon>Apiospora</taxon>
    </lineage>
</organism>
<protein>
    <recommendedName>
        <fullName evidence="9">Cytochrome P450</fullName>
    </recommendedName>
</protein>
<dbReference type="Proteomes" id="UP001446871">
    <property type="component" value="Unassembled WGS sequence"/>
</dbReference>
<name>A0ABR1W3G8_9PEZI</name>
<reference evidence="7 8" key="1">
    <citation type="submission" date="2023-01" db="EMBL/GenBank/DDBJ databases">
        <title>Analysis of 21 Apiospora genomes using comparative genomics revels a genus with tremendous synthesis potential of carbohydrate active enzymes and secondary metabolites.</title>
        <authorList>
            <person name="Sorensen T."/>
        </authorList>
    </citation>
    <scope>NUCLEOTIDE SEQUENCE [LARGE SCALE GENOMIC DNA]</scope>
    <source>
        <strain evidence="7 8">CBS 83171</strain>
    </source>
</reference>
<dbReference type="SUPFAM" id="SSF48264">
    <property type="entry name" value="Cytochrome P450"/>
    <property type="match status" value="1"/>
</dbReference>
<dbReference type="InterPro" id="IPR050364">
    <property type="entry name" value="Cytochrome_P450_fung"/>
</dbReference>